<keyword evidence="2" id="KW-0472">Membrane</keyword>
<evidence type="ECO:0000256" key="2">
    <source>
        <dbReference type="SAM" id="Phobius"/>
    </source>
</evidence>
<feature type="compositionally biased region" description="Basic and acidic residues" evidence="1">
    <location>
        <begin position="83"/>
        <end position="92"/>
    </location>
</feature>
<reference evidence="3" key="1">
    <citation type="submission" date="2023-10" db="EMBL/GenBank/DDBJ databases">
        <authorList>
            <person name="Chen Y."/>
            <person name="Shah S."/>
            <person name="Dougan E. K."/>
            <person name="Thang M."/>
            <person name="Chan C."/>
        </authorList>
    </citation>
    <scope>NUCLEOTIDE SEQUENCE [LARGE SCALE GENOMIC DNA]</scope>
</reference>
<proteinExistence type="predicted"/>
<feature type="region of interest" description="Disordered" evidence="1">
    <location>
        <begin position="124"/>
        <end position="156"/>
    </location>
</feature>
<evidence type="ECO:0000313" key="3">
    <source>
        <dbReference type="EMBL" id="CAK0796611.1"/>
    </source>
</evidence>
<evidence type="ECO:0000256" key="1">
    <source>
        <dbReference type="SAM" id="MobiDB-lite"/>
    </source>
</evidence>
<name>A0ABN9PWX5_9DINO</name>
<comment type="caution">
    <text evidence="3">The sequence shown here is derived from an EMBL/GenBank/DDBJ whole genome shotgun (WGS) entry which is preliminary data.</text>
</comment>
<protein>
    <recommendedName>
        <fullName evidence="5">H(+)-exporting diphosphatase</fullName>
    </recommendedName>
</protein>
<dbReference type="Proteomes" id="UP001189429">
    <property type="component" value="Unassembled WGS sequence"/>
</dbReference>
<feature type="region of interest" description="Disordered" evidence="1">
    <location>
        <begin position="28"/>
        <end position="108"/>
    </location>
</feature>
<evidence type="ECO:0000313" key="4">
    <source>
        <dbReference type="Proteomes" id="UP001189429"/>
    </source>
</evidence>
<sequence>MMGIFVFAITDIMIIVIAMTVAKYQQPTTNHRHRHGMLGSGVARGNTSRSAGPIGRNTRDNRRDATPATIAKEMGQRPGTGGEGRDGGEGRKEGRRRKGLLWAQRGTSEATILPAHTGCSARWVKVGGGEKRGGTRETEQRREAGSERTAAAARPA</sequence>
<keyword evidence="2" id="KW-0812">Transmembrane</keyword>
<feature type="compositionally biased region" description="Basic and acidic residues" evidence="1">
    <location>
        <begin position="128"/>
        <end position="146"/>
    </location>
</feature>
<gene>
    <name evidence="3" type="ORF">PCOR1329_LOCUS5943</name>
</gene>
<keyword evidence="4" id="KW-1185">Reference proteome</keyword>
<accession>A0ABN9PWX5</accession>
<dbReference type="EMBL" id="CAUYUJ010001579">
    <property type="protein sequence ID" value="CAK0796611.1"/>
    <property type="molecule type" value="Genomic_DNA"/>
</dbReference>
<keyword evidence="2" id="KW-1133">Transmembrane helix</keyword>
<organism evidence="3 4">
    <name type="scientific">Prorocentrum cordatum</name>
    <dbReference type="NCBI Taxonomy" id="2364126"/>
    <lineage>
        <taxon>Eukaryota</taxon>
        <taxon>Sar</taxon>
        <taxon>Alveolata</taxon>
        <taxon>Dinophyceae</taxon>
        <taxon>Prorocentrales</taxon>
        <taxon>Prorocentraceae</taxon>
        <taxon>Prorocentrum</taxon>
    </lineage>
</organism>
<evidence type="ECO:0008006" key="5">
    <source>
        <dbReference type="Google" id="ProtNLM"/>
    </source>
</evidence>
<feature type="transmembrane region" description="Helical" evidence="2">
    <location>
        <begin position="6"/>
        <end position="24"/>
    </location>
</feature>